<accession>A0A088RIT2</accession>
<reference evidence="2 3" key="1">
    <citation type="journal article" date="2015" name="Sci. Rep.">
        <title>The genome of Leishmania panamensis: insights into genomics of the L. (Viannia) subgenus.</title>
        <authorList>
            <person name="Llanes A."/>
            <person name="Restrepo C.M."/>
            <person name="Vecchio G.D."/>
            <person name="Anguizola F.J."/>
            <person name="Lleonart R."/>
        </authorList>
    </citation>
    <scope>NUCLEOTIDE SEQUENCE [LARGE SCALE GENOMIC DNA]</scope>
    <source>
        <strain evidence="2 3">MHOM/PA/94/PSC-1</strain>
    </source>
</reference>
<evidence type="ECO:0000313" key="3">
    <source>
        <dbReference type="Proteomes" id="UP000063063"/>
    </source>
</evidence>
<dbReference type="Proteomes" id="UP000063063">
    <property type="component" value="Chromosome 6"/>
</dbReference>
<proteinExistence type="predicted"/>
<dbReference type="OrthoDB" id="266816at2759"/>
<organism evidence="2 3">
    <name type="scientific">Leishmania panamensis</name>
    <dbReference type="NCBI Taxonomy" id="5679"/>
    <lineage>
        <taxon>Eukaryota</taxon>
        <taxon>Discoba</taxon>
        <taxon>Euglenozoa</taxon>
        <taxon>Kinetoplastea</taxon>
        <taxon>Metakinetoplastina</taxon>
        <taxon>Trypanosomatida</taxon>
        <taxon>Trypanosomatidae</taxon>
        <taxon>Leishmaniinae</taxon>
        <taxon>Leishmania</taxon>
        <taxon>Leishmania guyanensis species complex</taxon>
    </lineage>
</organism>
<dbReference type="KEGG" id="lpan:LPMP_061210"/>
<feature type="compositionally biased region" description="Polar residues" evidence="1">
    <location>
        <begin position="398"/>
        <end position="408"/>
    </location>
</feature>
<dbReference type="GeneID" id="22572327"/>
<evidence type="ECO:0000313" key="2">
    <source>
        <dbReference type="EMBL" id="AIN95680.1"/>
    </source>
</evidence>
<dbReference type="VEuPathDB" id="TriTrypDB:LPAL13_060018500"/>
<evidence type="ECO:0000256" key="1">
    <source>
        <dbReference type="SAM" id="MobiDB-lite"/>
    </source>
</evidence>
<feature type="region of interest" description="Disordered" evidence="1">
    <location>
        <begin position="367"/>
        <end position="415"/>
    </location>
</feature>
<sequence>MRLFLTTMECLNSTASGDATLTSNVALFDPGVWSRAGTSAMALRNVSASCVAQQVYQRAVLPQLAQATQAHTVCFRCGPRPPPHLDGFLFHKSHAPPAAAVLPVRTPSPLISLSSSTSSVHMSVAAPPTAQKQTTDSCASDRATAYDSLLALWLRELLSGTDRTVTVTALLLFVEGTAIDMAGGNKVHTPLKMDSGTAQQLRTCEDATEFLHMCESTLRRSTTEFPRCPYHICIAVLVGAHGDPSEGSTVIFLDVASASPESVGAYQQMRLREQITLFGRQLGVEATTARPLTSPLTRSAADQRWLGLLQSCQLSRASLVGLVYVVYDASHDLFDRSGVEEDGCDPFTLASVLHQNALSEAVRNDVLHPPLSPTQERATAPPVRHTTTPFRVPDASPKAQSRKGQQQQHGKRLPPLKCGAAPRAPIHQADEPHIVLGVVSHRGRFTDLLWRIKKEERHARLALSSAEQRARELAEMRWVLSAHPPGKSINAMPMRLAHNVVLVSRPEPQQPYSTPPFRLLTTAMRRSPSTIMHTPESTSLDCTVRRTGPILTRQASPSRTASAKPLTTWRIVPLSRCGTTGTVPQHRGNRQAHSASLRAVVHRHSISDLERRCLSASTPISPSTDFPHVRTCTSARQLSAVEVALLARARLASQRGAPSNSLPRGETERLYPLVHAFHMEMNEQDALMAEELMMRSRLEHKEKNCRKALSGAHVKSVHRGFAPWLSKAGAHPPQAPLSTRARSALPCPSRIFFQ</sequence>
<protein>
    <submittedName>
        <fullName evidence="2">Uncharacterized protein</fullName>
    </submittedName>
</protein>
<dbReference type="EMBL" id="CP009375">
    <property type="protein sequence ID" value="AIN95680.1"/>
    <property type="molecule type" value="Genomic_DNA"/>
</dbReference>
<gene>
    <name evidence="2" type="ORF">LPMP_061210</name>
</gene>
<name>A0A088RIT2_LEIPA</name>
<keyword evidence="3" id="KW-1185">Reference proteome</keyword>
<dbReference type="AlphaFoldDB" id="A0A088RIT2"/>
<dbReference type="RefSeq" id="XP_010704002.1">
    <property type="nucleotide sequence ID" value="XM_010705700.1"/>
</dbReference>
<dbReference type="VEuPathDB" id="TriTrypDB:LPMP_061210"/>
<dbReference type="eggNOG" id="ENOG502SHKR">
    <property type="taxonomic scope" value="Eukaryota"/>
</dbReference>